<dbReference type="PANTHER" id="PTHR45772">
    <property type="entry name" value="CONSERVED COMPONENT OF ABC TRANSPORTER FOR NATURAL AMINO ACIDS-RELATED"/>
    <property type="match status" value="1"/>
</dbReference>
<evidence type="ECO:0000313" key="7">
    <source>
        <dbReference type="Proteomes" id="UP000574690"/>
    </source>
</evidence>
<dbReference type="Pfam" id="PF12399">
    <property type="entry name" value="BCA_ABC_TP_C"/>
    <property type="match status" value="1"/>
</dbReference>
<evidence type="ECO:0000256" key="1">
    <source>
        <dbReference type="ARBA" id="ARBA00022448"/>
    </source>
</evidence>
<protein>
    <recommendedName>
        <fullName evidence="5">Branched-chain amino acid ATP-binding cassette transporter C-terminal domain-containing protein</fullName>
    </recommendedName>
</protein>
<dbReference type="InterPro" id="IPR032823">
    <property type="entry name" value="BCA_ABC_TP_C"/>
</dbReference>
<dbReference type="EMBL" id="JABFXE010000142">
    <property type="protein sequence ID" value="NUQ87478.1"/>
    <property type="molecule type" value="Genomic_DNA"/>
</dbReference>
<feature type="domain" description="Branched-chain amino acid ATP-binding cassette transporter C-terminal" evidence="5">
    <location>
        <begin position="49"/>
        <end position="73"/>
    </location>
</feature>
<evidence type="ECO:0000256" key="2">
    <source>
        <dbReference type="ARBA" id="ARBA00022741"/>
    </source>
</evidence>
<feature type="non-terminal residue" evidence="6">
    <location>
        <position position="1"/>
    </location>
</feature>
<evidence type="ECO:0000256" key="3">
    <source>
        <dbReference type="ARBA" id="ARBA00022840"/>
    </source>
</evidence>
<gene>
    <name evidence="6" type="ORF">HOQ43_03315</name>
</gene>
<accession>A0A850C2Z1</accession>
<evidence type="ECO:0000313" key="6">
    <source>
        <dbReference type="EMBL" id="NUQ87478.1"/>
    </source>
</evidence>
<dbReference type="InterPro" id="IPR051120">
    <property type="entry name" value="ABC_AA/LPS_Transport"/>
</dbReference>
<dbReference type="GO" id="GO:0005524">
    <property type="term" value="F:ATP binding"/>
    <property type="evidence" value="ECO:0007669"/>
    <property type="project" value="UniProtKB-KW"/>
</dbReference>
<proteinExistence type="predicted"/>
<dbReference type="Proteomes" id="UP000574690">
    <property type="component" value="Unassembled WGS sequence"/>
</dbReference>
<keyword evidence="1" id="KW-0813">Transport</keyword>
<reference evidence="6 7" key="1">
    <citation type="submission" date="2020-05" db="EMBL/GenBank/DDBJ databases">
        <title>DNA-SIP metagenomic assembled genomes.</title>
        <authorList>
            <person name="Yu J."/>
        </authorList>
    </citation>
    <scope>NUCLEOTIDE SEQUENCE [LARGE SCALE GENOMIC DNA]</scope>
    <source>
        <strain evidence="6">Bin5.27</strain>
    </source>
</reference>
<keyword evidence="3" id="KW-0067">ATP-binding</keyword>
<keyword evidence="2" id="KW-0547">Nucleotide-binding</keyword>
<dbReference type="SUPFAM" id="SSF52540">
    <property type="entry name" value="P-loop containing nucleoside triphosphate hydrolases"/>
    <property type="match status" value="1"/>
</dbReference>
<feature type="region of interest" description="Disordered" evidence="4">
    <location>
        <begin position="74"/>
        <end position="108"/>
    </location>
</feature>
<organism evidence="6 7">
    <name type="scientific">Glycomyces artemisiae</name>
    <dbReference type="NCBI Taxonomy" id="1076443"/>
    <lineage>
        <taxon>Bacteria</taxon>
        <taxon>Bacillati</taxon>
        <taxon>Actinomycetota</taxon>
        <taxon>Actinomycetes</taxon>
        <taxon>Glycomycetales</taxon>
        <taxon>Glycomycetaceae</taxon>
        <taxon>Glycomyces</taxon>
    </lineage>
</organism>
<evidence type="ECO:0000256" key="4">
    <source>
        <dbReference type="SAM" id="MobiDB-lite"/>
    </source>
</evidence>
<sequence length="108" mass="11724">LSPEEALGLSTTLRELRDRLRLTILMIEHHVPLVAEVCDYVYVLNFGELLTEGEPEAIQRHPEVIAAYLGGTAESPAEPEAADGDTVQFASEPPEWPLLAEGKSNGTA</sequence>
<dbReference type="AlphaFoldDB" id="A0A850C2Z1"/>
<dbReference type="GO" id="GO:0005886">
    <property type="term" value="C:plasma membrane"/>
    <property type="evidence" value="ECO:0007669"/>
    <property type="project" value="TreeGrafter"/>
</dbReference>
<comment type="caution">
    <text evidence="6">The sequence shown here is derived from an EMBL/GenBank/DDBJ whole genome shotgun (WGS) entry which is preliminary data.</text>
</comment>
<dbReference type="PANTHER" id="PTHR45772:SF4">
    <property type="entry name" value="ABC TRANSPORTER ATP-BINDING PROTEIN"/>
    <property type="match status" value="1"/>
</dbReference>
<dbReference type="Gene3D" id="3.40.50.300">
    <property type="entry name" value="P-loop containing nucleotide triphosphate hydrolases"/>
    <property type="match status" value="1"/>
</dbReference>
<dbReference type="InterPro" id="IPR027417">
    <property type="entry name" value="P-loop_NTPase"/>
</dbReference>
<evidence type="ECO:0000259" key="5">
    <source>
        <dbReference type="Pfam" id="PF12399"/>
    </source>
</evidence>
<name>A0A850C2Z1_9ACTN</name>